<dbReference type="Proteomes" id="UP000286288">
    <property type="component" value="Unassembled WGS sequence"/>
</dbReference>
<feature type="binding site" evidence="9">
    <location>
        <begin position="97"/>
        <end position="100"/>
    </location>
    <ligand>
        <name>5-phospho-alpha-D-ribose 1-diphosphate</name>
        <dbReference type="ChEBI" id="CHEBI:58017"/>
    </ligand>
</feature>
<comment type="caution">
    <text evidence="9">Lacks conserved residue(s) required for the propagation of feature annotation.</text>
</comment>
<evidence type="ECO:0000313" key="12">
    <source>
        <dbReference type="EMBL" id="RHK07479.1"/>
    </source>
</evidence>
<dbReference type="Pfam" id="PF00591">
    <property type="entry name" value="Glycos_transf_3"/>
    <property type="match status" value="1"/>
</dbReference>
<keyword evidence="3 9" id="KW-0328">Glycosyltransferase</keyword>
<feature type="binding site" evidence="9">
    <location>
        <position position="173"/>
    </location>
    <ligand>
        <name>anthranilate</name>
        <dbReference type="ChEBI" id="CHEBI:16567"/>
        <label>2</label>
    </ligand>
</feature>
<dbReference type="Pfam" id="PF02885">
    <property type="entry name" value="Glycos_trans_3N"/>
    <property type="match status" value="1"/>
</dbReference>
<sequence length="344" mass="35959">MEAVKIQQPQQITQQLFNGSHLSYQEMRHFAQGILSGMFSESQLGAALVAMKINGITAAELTALAEIMLEHAVTIPYEGGDAMDNCGTGGDHSNSFNVSTTAAFVLAAGGITMAKHGNRSISSRSGSADVLACLGVSIQASPEKIAELLTTVGIAFLFAPSLHPGMKAVMKIRQELATPTIFNLLGPLINPVPLTTQLIGTYAGESLADTAQALGSLGRQRAMVIHGCNGMDEANLAGETAISFYHEGKVTNFSLDPQAYGFKPAPMEAIVGGDAVQNAAILTAVLKNQPSVYLETVVLNAGLGFYANGKAATIAEGFAMARACIASGAAYDKLQELIRQSNSH</sequence>
<evidence type="ECO:0000256" key="8">
    <source>
        <dbReference type="ARBA" id="ARBA00061188"/>
    </source>
</evidence>
<feature type="binding site" evidence="9">
    <location>
        <position position="233"/>
    </location>
    <ligand>
        <name>Mg(2+)</name>
        <dbReference type="ChEBI" id="CHEBI:18420"/>
        <label>1</label>
    </ligand>
</feature>
<keyword evidence="5 9" id="KW-0822">Tryptophan biosynthesis</keyword>
<feature type="domain" description="Glycosyl transferase family 3" evidence="10">
    <location>
        <begin position="80"/>
        <end position="331"/>
    </location>
</feature>
<comment type="cofactor">
    <cofactor evidence="9">
        <name>Mg(2+)</name>
        <dbReference type="ChEBI" id="CHEBI:18420"/>
    </cofactor>
    <text evidence="9">Binds 2 magnesium ions per monomer.</text>
</comment>
<dbReference type="PANTHER" id="PTHR43285:SF2">
    <property type="entry name" value="ANTHRANILATE PHOSPHORIBOSYLTRANSFERASE"/>
    <property type="match status" value="1"/>
</dbReference>
<dbReference type="GO" id="GO:0000162">
    <property type="term" value="P:L-tryptophan biosynthetic process"/>
    <property type="evidence" value="ECO:0007669"/>
    <property type="project" value="UniProtKB-UniRule"/>
</dbReference>
<evidence type="ECO:0000256" key="2">
    <source>
        <dbReference type="ARBA" id="ARBA00022605"/>
    </source>
</evidence>
<feature type="binding site" evidence="9">
    <location>
        <position position="95"/>
    </location>
    <ligand>
        <name>5-phospho-alpha-D-ribose 1-diphosphate</name>
        <dbReference type="ChEBI" id="CHEBI:58017"/>
    </ligand>
</feature>
<comment type="pathway">
    <text evidence="1 9">Amino-acid biosynthesis; L-tryptophan biosynthesis; L-tryptophan from chorismate: step 2/5.</text>
</comment>
<dbReference type="SUPFAM" id="SSF47648">
    <property type="entry name" value="Nucleoside phosphorylase/phosphoribosyltransferase N-terminal domain"/>
    <property type="match status" value="1"/>
</dbReference>
<dbReference type="Gene3D" id="3.40.1030.10">
    <property type="entry name" value="Nucleoside phosphorylase/phosphoribosyltransferase catalytic domain"/>
    <property type="match status" value="1"/>
</dbReference>
<dbReference type="InterPro" id="IPR036320">
    <property type="entry name" value="Glycosyl_Trfase_fam3_N_dom_sf"/>
</dbReference>
<name>A0A415EVZ7_ENTCA</name>
<dbReference type="Gene3D" id="1.20.970.10">
    <property type="entry name" value="Transferase, Pyrimidine Nucleoside Phosphorylase, Chain C"/>
    <property type="match status" value="1"/>
</dbReference>
<accession>A0A415EVZ7</accession>
<dbReference type="NCBIfam" id="TIGR01245">
    <property type="entry name" value="trpD"/>
    <property type="match status" value="1"/>
</dbReference>
<comment type="catalytic activity">
    <reaction evidence="7 9">
        <text>N-(5-phospho-beta-D-ribosyl)anthranilate + diphosphate = 5-phospho-alpha-D-ribose 1-diphosphate + anthranilate</text>
        <dbReference type="Rhea" id="RHEA:11768"/>
        <dbReference type="ChEBI" id="CHEBI:16567"/>
        <dbReference type="ChEBI" id="CHEBI:18277"/>
        <dbReference type="ChEBI" id="CHEBI:33019"/>
        <dbReference type="ChEBI" id="CHEBI:58017"/>
        <dbReference type="EC" id="2.4.2.18"/>
    </reaction>
</comment>
<dbReference type="GO" id="GO:0004048">
    <property type="term" value="F:anthranilate phosphoribosyltransferase activity"/>
    <property type="evidence" value="ECO:0007669"/>
    <property type="project" value="UniProtKB-UniRule"/>
</dbReference>
<dbReference type="UniPathway" id="UPA00035">
    <property type="reaction ID" value="UER00041"/>
</dbReference>
<evidence type="ECO:0000256" key="9">
    <source>
        <dbReference type="HAMAP-Rule" id="MF_00211"/>
    </source>
</evidence>
<dbReference type="InterPro" id="IPR017459">
    <property type="entry name" value="Glycosyl_Trfase_fam3_N_dom"/>
</dbReference>
<dbReference type="EMBL" id="QRMZ01000004">
    <property type="protein sequence ID" value="RHK07479.1"/>
    <property type="molecule type" value="Genomic_DNA"/>
</dbReference>
<dbReference type="InterPro" id="IPR035902">
    <property type="entry name" value="Nuc_phospho_transferase"/>
</dbReference>
<comment type="function">
    <text evidence="9">Catalyzes the transfer of the phosphoribosyl group of 5-phosphorylribose-1-pyrophosphate (PRPP) to anthranilate to yield N-(5'-phosphoribosyl)-anthranilate (PRA).</text>
</comment>
<reference evidence="12 13" key="1">
    <citation type="submission" date="2018-08" db="EMBL/GenBank/DDBJ databases">
        <title>A genome reference for cultivated species of the human gut microbiota.</title>
        <authorList>
            <person name="Zou Y."/>
            <person name="Xue W."/>
            <person name="Luo G."/>
        </authorList>
    </citation>
    <scope>NUCLEOTIDE SEQUENCE [LARGE SCALE GENOMIC DNA]</scope>
    <source>
        <strain evidence="12 13">AF48-16</strain>
    </source>
</reference>
<feature type="binding site" evidence="9">
    <location>
        <position position="87"/>
    </location>
    <ligand>
        <name>5-phospho-alpha-D-ribose 1-diphosphate</name>
        <dbReference type="ChEBI" id="CHEBI:58017"/>
    </ligand>
</feature>
<dbReference type="GO" id="GO:0005829">
    <property type="term" value="C:cytosol"/>
    <property type="evidence" value="ECO:0007669"/>
    <property type="project" value="TreeGrafter"/>
</dbReference>
<evidence type="ECO:0000256" key="1">
    <source>
        <dbReference type="ARBA" id="ARBA00004907"/>
    </source>
</evidence>
<dbReference type="SUPFAM" id="SSF52418">
    <property type="entry name" value="Nucleoside phosphorylase/phosphoribosyltransferase catalytic domain"/>
    <property type="match status" value="1"/>
</dbReference>
<keyword evidence="9" id="KW-0460">Magnesium</keyword>
<keyword evidence="2 9" id="KW-0028">Amino-acid biosynthesis</keyword>
<feature type="binding site" evidence="9">
    <location>
        <position position="127"/>
    </location>
    <ligand>
        <name>5-phospho-alpha-D-ribose 1-diphosphate</name>
        <dbReference type="ChEBI" id="CHEBI:58017"/>
    </ligand>
</feature>
<protein>
    <recommendedName>
        <fullName evidence="9">Anthranilate phosphoribosyltransferase</fullName>
        <ecNumber evidence="9">2.4.2.18</ecNumber>
    </recommendedName>
</protein>
<feature type="binding site" evidence="9">
    <location>
        <position position="99"/>
    </location>
    <ligand>
        <name>Mg(2+)</name>
        <dbReference type="ChEBI" id="CHEBI:18420"/>
        <label>1</label>
    </ligand>
</feature>
<dbReference type="GO" id="GO:0000287">
    <property type="term" value="F:magnesium ion binding"/>
    <property type="evidence" value="ECO:0007669"/>
    <property type="project" value="UniProtKB-UniRule"/>
</dbReference>
<feature type="binding site" evidence="9">
    <location>
        <position position="87"/>
    </location>
    <ligand>
        <name>anthranilate</name>
        <dbReference type="ChEBI" id="CHEBI:16567"/>
        <label>1</label>
    </ligand>
</feature>
<comment type="caution">
    <text evidence="12">The sequence shown here is derived from an EMBL/GenBank/DDBJ whole genome shotgun (WGS) entry which is preliminary data.</text>
</comment>
<feature type="binding site" evidence="9">
    <location>
        <begin position="115"/>
        <end position="123"/>
    </location>
    <ligand>
        <name>5-phospho-alpha-D-ribose 1-diphosphate</name>
        <dbReference type="ChEBI" id="CHEBI:58017"/>
    </ligand>
</feature>
<dbReference type="InterPro" id="IPR005940">
    <property type="entry name" value="Anthranilate_Pribosyl_Tfrase"/>
</dbReference>
<keyword evidence="9" id="KW-0479">Metal-binding</keyword>
<comment type="similarity">
    <text evidence="8">In the C-terminal section; belongs to the anthranilate phosphoribosyltransferase family.</text>
</comment>
<dbReference type="FunFam" id="3.40.1030.10:FF:000002">
    <property type="entry name" value="Anthranilate phosphoribosyltransferase"/>
    <property type="match status" value="1"/>
</dbReference>
<evidence type="ECO:0000259" key="11">
    <source>
        <dbReference type="Pfam" id="PF02885"/>
    </source>
</evidence>
<dbReference type="AlphaFoldDB" id="A0A415EVZ7"/>
<dbReference type="HAMAP" id="MF_00211">
    <property type="entry name" value="TrpD"/>
    <property type="match status" value="1"/>
</dbReference>
<proteinExistence type="inferred from homology"/>
<comment type="similarity">
    <text evidence="9">Belongs to the anthranilate phosphoribosyltransferase family.</text>
</comment>
<feature type="binding site" evidence="9">
    <location>
        <position position="233"/>
    </location>
    <ligand>
        <name>Mg(2+)</name>
        <dbReference type="ChEBI" id="CHEBI:18420"/>
        <label>2</label>
    </ligand>
</feature>
<gene>
    <name evidence="9 12" type="primary">trpD</name>
    <name evidence="12" type="ORF">DW084_04310</name>
</gene>
<dbReference type="PANTHER" id="PTHR43285">
    <property type="entry name" value="ANTHRANILATE PHOSPHORIBOSYLTRANSFERASE"/>
    <property type="match status" value="1"/>
</dbReference>
<feature type="domain" description="Glycosyl transferase family 3 N-terminal" evidence="11">
    <location>
        <begin position="10"/>
        <end position="72"/>
    </location>
</feature>
<evidence type="ECO:0000256" key="5">
    <source>
        <dbReference type="ARBA" id="ARBA00022822"/>
    </source>
</evidence>
<evidence type="ECO:0000256" key="7">
    <source>
        <dbReference type="ARBA" id="ARBA00052328"/>
    </source>
</evidence>
<dbReference type="InterPro" id="IPR000312">
    <property type="entry name" value="Glycosyl_Trfase_fam3"/>
</dbReference>
<feature type="binding site" evidence="9">
    <location>
        <position position="232"/>
    </location>
    <ligand>
        <name>Mg(2+)</name>
        <dbReference type="ChEBI" id="CHEBI:18420"/>
        <label>2</label>
    </ligand>
</feature>
<evidence type="ECO:0000259" key="10">
    <source>
        <dbReference type="Pfam" id="PF00591"/>
    </source>
</evidence>
<comment type="subunit">
    <text evidence="9">Homodimer.</text>
</comment>
<evidence type="ECO:0000313" key="13">
    <source>
        <dbReference type="Proteomes" id="UP000286288"/>
    </source>
</evidence>
<evidence type="ECO:0000256" key="4">
    <source>
        <dbReference type="ARBA" id="ARBA00022679"/>
    </source>
</evidence>
<dbReference type="EC" id="2.4.2.18" evidence="9"/>
<feature type="binding site" evidence="9">
    <location>
        <begin position="90"/>
        <end position="91"/>
    </location>
    <ligand>
        <name>5-phospho-alpha-D-ribose 1-diphosphate</name>
        <dbReference type="ChEBI" id="CHEBI:58017"/>
    </ligand>
</feature>
<keyword evidence="6 9" id="KW-0057">Aromatic amino acid biosynthesis</keyword>
<keyword evidence="4 9" id="KW-0808">Transferase</keyword>
<evidence type="ECO:0000256" key="3">
    <source>
        <dbReference type="ARBA" id="ARBA00022676"/>
    </source>
</evidence>
<organism evidence="12 13">
    <name type="scientific">Enterococcus casseliflavus</name>
    <name type="common">Enterococcus flavescens</name>
    <dbReference type="NCBI Taxonomy" id="37734"/>
    <lineage>
        <taxon>Bacteria</taxon>
        <taxon>Bacillati</taxon>
        <taxon>Bacillota</taxon>
        <taxon>Bacilli</taxon>
        <taxon>Lactobacillales</taxon>
        <taxon>Enterococcaceae</taxon>
        <taxon>Enterococcus</taxon>
    </lineage>
</organism>
<evidence type="ECO:0000256" key="6">
    <source>
        <dbReference type="ARBA" id="ARBA00023141"/>
    </source>
</evidence>
<feature type="binding site" evidence="9">
    <location>
        <position position="118"/>
    </location>
    <ligand>
        <name>anthranilate</name>
        <dbReference type="ChEBI" id="CHEBI:16567"/>
        <label>1</label>
    </ligand>
</feature>